<dbReference type="Proteomes" id="UP001500879">
    <property type="component" value="Unassembled WGS sequence"/>
</dbReference>
<feature type="compositionally biased region" description="Low complexity" evidence="1">
    <location>
        <begin position="143"/>
        <end position="165"/>
    </location>
</feature>
<comment type="caution">
    <text evidence="2">The sequence shown here is derived from an EMBL/GenBank/DDBJ whole genome shotgun (WGS) entry which is preliminary data.</text>
</comment>
<name>A0ABP3ITA7_9ACTN</name>
<organism evidence="2 3">
    <name type="scientific">Streptomyces luteireticuli</name>
    <dbReference type="NCBI Taxonomy" id="173858"/>
    <lineage>
        <taxon>Bacteria</taxon>
        <taxon>Bacillati</taxon>
        <taxon>Actinomycetota</taxon>
        <taxon>Actinomycetes</taxon>
        <taxon>Kitasatosporales</taxon>
        <taxon>Streptomycetaceae</taxon>
        <taxon>Streptomyces</taxon>
    </lineage>
</organism>
<evidence type="ECO:0000256" key="1">
    <source>
        <dbReference type="SAM" id="MobiDB-lite"/>
    </source>
</evidence>
<reference evidence="3" key="1">
    <citation type="journal article" date="2019" name="Int. J. Syst. Evol. Microbiol.">
        <title>The Global Catalogue of Microorganisms (GCM) 10K type strain sequencing project: providing services to taxonomists for standard genome sequencing and annotation.</title>
        <authorList>
            <consortium name="The Broad Institute Genomics Platform"/>
            <consortium name="The Broad Institute Genome Sequencing Center for Infectious Disease"/>
            <person name="Wu L."/>
            <person name="Ma J."/>
        </authorList>
    </citation>
    <scope>NUCLEOTIDE SEQUENCE [LARGE SCALE GENOMIC DNA]</scope>
    <source>
        <strain evidence="3">JCM 4788</strain>
    </source>
</reference>
<sequence length="199" mass="20787">MRRFVATAAELRLASPRGVESEFFEEFAAECDIQVLAGLDVAAEHEGSGADFDAGEGRWGGRGGSIVAGQPAPGGNRERFPPSGAGRPTRSDQAAVVRPGCPVGTVVAAKRQSPGNGSPWLGTWGSGGRFELLPHRAARFGVGSAASSGTTATVRTSSVSPVRSGAGYERQEHERQLVNVDRDDGDEVRGSHERPDSSM</sequence>
<dbReference type="RefSeq" id="WP_344029383.1">
    <property type="nucleotide sequence ID" value="NZ_BAAABX010000056.1"/>
</dbReference>
<gene>
    <name evidence="2" type="ORF">GCM10010357_52650</name>
</gene>
<proteinExistence type="predicted"/>
<dbReference type="EMBL" id="BAAABX010000056">
    <property type="protein sequence ID" value="GAA0424606.1"/>
    <property type="molecule type" value="Genomic_DNA"/>
</dbReference>
<feature type="region of interest" description="Disordered" evidence="1">
    <location>
        <begin position="62"/>
        <end position="93"/>
    </location>
</feature>
<protein>
    <submittedName>
        <fullName evidence="2">Uncharacterized protein</fullName>
    </submittedName>
</protein>
<accession>A0ABP3ITA7</accession>
<feature type="compositionally biased region" description="Basic and acidic residues" evidence="1">
    <location>
        <begin position="169"/>
        <end position="199"/>
    </location>
</feature>
<keyword evidence="3" id="KW-1185">Reference proteome</keyword>
<evidence type="ECO:0000313" key="3">
    <source>
        <dbReference type="Proteomes" id="UP001500879"/>
    </source>
</evidence>
<feature type="region of interest" description="Disordered" evidence="1">
    <location>
        <begin position="143"/>
        <end position="199"/>
    </location>
</feature>
<evidence type="ECO:0000313" key="2">
    <source>
        <dbReference type="EMBL" id="GAA0424606.1"/>
    </source>
</evidence>